<feature type="transmembrane region" description="Helical" evidence="7">
    <location>
        <begin position="118"/>
        <end position="139"/>
    </location>
</feature>
<evidence type="ECO:0000313" key="8">
    <source>
        <dbReference type="EMBL" id="OYQ48226.1"/>
    </source>
</evidence>
<gene>
    <name evidence="8" type="ORF">CHU92_00815</name>
</gene>
<evidence type="ECO:0000256" key="6">
    <source>
        <dbReference type="ARBA" id="ARBA00023136"/>
    </source>
</evidence>
<protein>
    <recommendedName>
        <fullName evidence="10">DoxX family protein</fullName>
    </recommendedName>
</protein>
<comment type="caution">
    <text evidence="8">The sequence shown here is derived from an EMBL/GenBank/DDBJ whole genome shotgun (WGS) entry which is preliminary data.</text>
</comment>
<dbReference type="Proteomes" id="UP000216605">
    <property type="component" value="Unassembled WGS sequence"/>
</dbReference>
<keyword evidence="5 7" id="KW-1133">Transmembrane helix</keyword>
<keyword evidence="9" id="KW-1185">Reference proteome</keyword>
<evidence type="ECO:0000256" key="2">
    <source>
        <dbReference type="ARBA" id="ARBA00006679"/>
    </source>
</evidence>
<proteinExistence type="inferred from homology"/>
<accession>A0A256A3C1</accession>
<evidence type="ECO:0000256" key="7">
    <source>
        <dbReference type="SAM" id="Phobius"/>
    </source>
</evidence>
<evidence type="ECO:0000313" key="9">
    <source>
        <dbReference type="Proteomes" id="UP000216605"/>
    </source>
</evidence>
<evidence type="ECO:0008006" key="10">
    <source>
        <dbReference type="Google" id="ProtNLM"/>
    </source>
</evidence>
<dbReference type="EMBL" id="NOXV01000078">
    <property type="protein sequence ID" value="OYQ48226.1"/>
    <property type="molecule type" value="Genomic_DNA"/>
</dbReference>
<feature type="transmembrane region" description="Helical" evidence="7">
    <location>
        <begin position="82"/>
        <end position="98"/>
    </location>
</feature>
<dbReference type="Pfam" id="PF07681">
    <property type="entry name" value="DoxX"/>
    <property type="match status" value="1"/>
</dbReference>
<evidence type="ECO:0000256" key="1">
    <source>
        <dbReference type="ARBA" id="ARBA00004651"/>
    </source>
</evidence>
<dbReference type="OrthoDB" id="346004at2"/>
<dbReference type="PANTHER" id="PTHR33452">
    <property type="entry name" value="OXIDOREDUCTASE CATD-RELATED"/>
    <property type="match status" value="1"/>
</dbReference>
<comment type="subcellular location">
    <subcellularLocation>
        <location evidence="1">Cell membrane</location>
        <topology evidence="1">Multi-pass membrane protein</topology>
    </subcellularLocation>
</comment>
<evidence type="ECO:0000256" key="3">
    <source>
        <dbReference type="ARBA" id="ARBA00022475"/>
    </source>
</evidence>
<dbReference type="GO" id="GO:0005886">
    <property type="term" value="C:plasma membrane"/>
    <property type="evidence" value="ECO:0007669"/>
    <property type="project" value="UniProtKB-SubCell"/>
</dbReference>
<dbReference type="PANTHER" id="PTHR33452:SF1">
    <property type="entry name" value="INNER MEMBRANE PROTEIN YPHA-RELATED"/>
    <property type="match status" value="1"/>
</dbReference>
<keyword evidence="3" id="KW-1003">Cell membrane</keyword>
<organism evidence="8 9">
    <name type="scientific">Flavobacterium cyanobacteriorum</name>
    <dbReference type="NCBI Taxonomy" id="2022802"/>
    <lineage>
        <taxon>Bacteria</taxon>
        <taxon>Pseudomonadati</taxon>
        <taxon>Bacteroidota</taxon>
        <taxon>Flavobacteriia</taxon>
        <taxon>Flavobacteriales</taxon>
        <taxon>Flavobacteriaceae</taxon>
        <taxon>Flavobacterium</taxon>
    </lineage>
</organism>
<keyword evidence="6 7" id="KW-0472">Membrane</keyword>
<keyword evidence="4 7" id="KW-0812">Transmembrane</keyword>
<dbReference type="AlphaFoldDB" id="A0A256A3C1"/>
<comment type="similarity">
    <text evidence="2">Belongs to the DoxX family.</text>
</comment>
<evidence type="ECO:0000256" key="5">
    <source>
        <dbReference type="ARBA" id="ARBA00022989"/>
    </source>
</evidence>
<name>A0A256A3C1_9FLAO</name>
<dbReference type="InterPro" id="IPR032808">
    <property type="entry name" value="DoxX"/>
</dbReference>
<feature type="transmembrane region" description="Helical" evidence="7">
    <location>
        <begin position="12"/>
        <end position="34"/>
    </location>
</feature>
<reference evidence="8 9" key="1">
    <citation type="submission" date="2017-07" db="EMBL/GenBank/DDBJ databases">
        <title>Flavobacterium cyanobacteriorum sp. nov., isolated from cyanobacterial aggregates in a eutrophic lake.</title>
        <authorList>
            <person name="Cai H."/>
        </authorList>
    </citation>
    <scope>NUCLEOTIDE SEQUENCE [LARGE SCALE GENOMIC DNA]</scope>
    <source>
        <strain evidence="8 9">TH021</strain>
    </source>
</reference>
<feature type="transmembrane region" description="Helical" evidence="7">
    <location>
        <begin position="54"/>
        <end position="75"/>
    </location>
</feature>
<dbReference type="InterPro" id="IPR051907">
    <property type="entry name" value="DoxX-like_oxidoreductase"/>
</dbReference>
<evidence type="ECO:0000256" key="4">
    <source>
        <dbReference type="ARBA" id="ARBA00022692"/>
    </source>
</evidence>
<sequence length="147" mass="15914">MKKLIFDTDNSYAPLVLRLFLAVVIFPHGAQKLLGWFGGFGFSGTMNYFTETVGLPWLVGLLVIVIEFFGPVALLAGFATRLWSIAIGIVMLGIILTSHNDYFFMNWFGNQPAEGAEFFLLAIGISAALAVTGGGAFSADRAISKKQ</sequence>